<accession>A0A1F6CCN8</accession>
<evidence type="ECO:0000259" key="3">
    <source>
        <dbReference type="Pfam" id="PF07883"/>
    </source>
</evidence>
<dbReference type="Pfam" id="PF07883">
    <property type="entry name" value="Cupin_2"/>
    <property type="match status" value="1"/>
</dbReference>
<protein>
    <submittedName>
        <fullName evidence="4">Cupin</fullName>
    </submittedName>
</protein>
<dbReference type="EMBL" id="MFKF01000289">
    <property type="protein sequence ID" value="OGG46672.1"/>
    <property type="molecule type" value="Genomic_DNA"/>
</dbReference>
<dbReference type="InterPro" id="IPR014710">
    <property type="entry name" value="RmlC-like_jellyroll"/>
</dbReference>
<proteinExistence type="predicted"/>
<sequence length="159" mass="17859">MRKVNTKDIAEESWSSPKGKFAGAGKGISEALGRKPRSTDLKERHPFDVEICRIPPGKSAYPYHSHSAQWEFYHVISGRGIVRHEDGTTPIEAGDAFIFEPGQPHQLTNDGSEDLVLYVVADNPMGESCHYPDSRKWLVRSPQSRLVRSDALDYYDGEE</sequence>
<dbReference type="Gene3D" id="2.60.120.10">
    <property type="entry name" value="Jelly Rolls"/>
    <property type="match status" value="1"/>
</dbReference>
<gene>
    <name evidence="4" type="ORF">A3F84_07470</name>
</gene>
<dbReference type="InterPro" id="IPR011051">
    <property type="entry name" value="RmlC_Cupin_sf"/>
</dbReference>
<evidence type="ECO:0000256" key="2">
    <source>
        <dbReference type="SAM" id="MobiDB-lite"/>
    </source>
</evidence>
<evidence type="ECO:0000256" key="1">
    <source>
        <dbReference type="ARBA" id="ARBA00022723"/>
    </source>
</evidence>
<dbReference type="AlphaFoldDB" id="A0A1F6CCN8"/>
<dbReference type="Proteomes" id="UP000178606">
    <property type="component" value="Unassembled WGS sequence"/>
</dbReference>
<feature type="domain" description="Cupin type-2" evidence="3">
    <location>
        <begin position="51"/>
        <end position="120"/>
    </location>
</feature>
<keyword evidence="1" id="KW-0479">Metal-binding</keyword>
<dbReference type="InterPro" id="IPR013096">
    <property type="entry name" value="Cupin_2"/>
</dbReference>
<organism evidence="4 5">
    <name type="scientific">Handelsmanbacteria sp. (strain RIFCSPLOWO2_12_FULL_64_10)</name>
    <dbReference type="NCBI Taxonomy" id="1817868"/>
    <lineage>
        <taxon>Bacteria</taxon>
        <taxon>Candidatus Handelsmaniibacteriota</taxon>
    </lineage>
</organism>
<dbReference type="InterPro" id="IPR051610">
    <property type="entry name" value="GPI/OXD"/>
</dbReference>
<evidence type="ECO:0000313" key="5">
    <source>
        <dbReference type="Proteomes" id="UP000178606"/>
    </source>
</evidence>
<reference evidence="4 5" key="1">
    <citation type="journal article" date="2016" name="Nat. Commun.">
        <title>Thousands of microbial genomes shed light on interconnected biogeochemical processes in an aquifer system.</title>
        <authorList>
            <person name="Anantharaman K."/>
            <person name="Brown C.T."/>
            <person name="Hug L.A."/>
            <person name="Sharon I."/>
            <person name="Castelle C.J."/>
            <person name="Probst A.J."/>
            <person name="Thomas B.C."/>
            <person name="Singh A."/>
            <person name="Wilkins M.J."/>
            <person name="Karaoz U."/>
            <person name="Brodie E.L."/>
            <person name="Williams K.H."/>
            <person name="Hubbard S.S."/>
            <person name="Banfield J.F."/>
        </authorList>
    </citation>
    <scope>NUCLEOTIDE SEQUENCE [LARGE SCALE GENOMIC DNA]</scope>
    <source>
        <strain evidence="5">RIFCSPLOWO2_12_FULL_64_10</strain>
    </source>
</reference>
<feature type="region of interest" description="Disordered" evidence="2">
    <location>
        <begin position="1"/>
        <end position="40"/>
    </location>
</feature>
<dbReference type="GO" id="GO:0046872">
    <property type="term" value="F:metal ion binding"/>
    <property type="evidence" value="ECO:0007669"/>
    <property type="project" value="UniProtKB-KW"/>
</dbReference>
<dbReference type="PANTHER" id="PTHR35848">
    <property type="entry name" value="OXALATE-BINDING PROTEIN"/>
    <property type="match status" value="1"/>
</dbReference>
<feature type="compositionally biased region" description="Basic and acidic residues" evidence="2">
    <location>
        <begin position="1"/>
        <end position="10"/>
    </location>
</feature>
<dbReference type="SUPFAM" id="SSF51182">
    <property type="entry name" value="RmlC-like cupins"/>
    <property type="match status" value="1"/>
</dbReference>
<evidence type="ECO:0000313" key="4">
    <source>
        <dbReference type="EMBL" id="OGG46672.1"/>
    </source>
</evidence>
<comment type="caution">
    <text evidence="4">The sequence shown here is derived from an EMBL/GenBank/DDBJ whole genome shotgun (WGS) entry which is preliminary data.</text>
</comment>
<name>A0A1F6CCN8_HANXR</name>